<dbReference type="RefSeq" id="WP_211705543.1">
    <property type="nucleotide sequence ID" value="NZ_CAWQZC010000034.1"/>
</dbReference>
<reference evidence="6 8" key="2">
    <citation type="submission" date="2016-11" db="EMBL/GenBank/DDBJ databases">
        <authorList>
            <person name="Jaros S."/>
            <person name="Januszkiewicz K."/>
            <person name="Wedrychowicz H."/>
        </authorList>
    </citation>
    <scope>NUCLEOTIDE SEQUENCE [LARGE SCALE GENOMIC DNA]</scope>
    <source>
        <strain evidence="6">NVI 5450</strain>
    </source>
</reference>
<dbReference type="InterPro" id="IPR018060">
    <property type="entry name" value="HTH_AraC"/>
</dbReference>
<dbReference type="PRINTS" id="PR00032">
    <property type="entry name" value="HTHARAC"/>
</dbReference>
<evidence type="ECO:0000256" key="2">
    <source>
        <dbReference type="ARBA" id="ARBA00023125"/>
    </source>
</evidence>
<accession>A0A1L0AEV8</accession>
<sequence length="53" mass="5779">MTKEPSNTGSIEQLHDGKSVTYIALELGYSTPSAFIAAFRNIMGKSPLEYITV</sequence>
<protein>
    <submittedName>
        <fullName evidence="6">Transcriptional regulator, AraC family</fullName>
    </submittedName>
</protein>
<keyword evidence="3" id="KW-0804">Transcription</keyword>
<dbReference type="InterPro" id="IPR009057">
    <property type="entry name" value="Homeodomain-like_sf"/>
</dbReference>
<name>A0A1L0AEV8_9GAMM</name>
<dbReference type="PROSITE" id="PS01124">
    <property type="entry name" value="HTH_ARAC_FAMILY_2"/>
    <property type="match status" value="1"/>
</dbReference>
<keyword evidence="1" id="KW-0805">Transcription regulation</keyword>
<dbReference type="EMBL" id="FPLD01000102">
    <property type="protein sequence ID" value="SGZ11103.1"/>
    <property type="molecule type" value="Genomic_DNA"/>
</dbReference>
<dbReference type="PANTHER" id="PTHR11019:SF199">
    <property type="entry name" value="HTH-TYPE TRANSCRIPTIONAL REGULATOR NIMR"/>
    <property type="match status" value="1"/>
</dbReference>
<evidence type="ECO:0000259" key="4">
    <source>
        <dbReference type="PROSITE" id="PS01124"/>
    </source>
</evidence>
<evidence type="ECO:0000313" key="6">
    <source>
        <dbReference type="EMBL" id="SGZ11103.1"/>
    </source>
</evidence>
<evidence type="ECO:0000313" key="5">
    <source>
        <dbReference type="EMBL" id="SGY97618.1"/>
    </source>
</evidence>
<feature type="domain" description="HTH araC/xylS-type" evidence="4">
    <location>
        <begin position="19"/>
        <end position="53"/>
    </location>
</feature>
<dbReference type="SUPFAM" id="SSF46689">
    <property type="entry name" value="Homeodomain-like"/>
    <property type="match status" value="1"/>
</dbReference>
<organism evidence="6 8">
    <name type="scientific">Moritella viscosa</name>
    <dbReference type="NCBI Taxonomy" id="80854"/>
    <lineage>
        <taxon>Bacteria</taxon>
        <taxon>Pseudomonadati</taxon>
        <taxon>Pseudomonadota</taxon>
        <taxon>Gammaproteobacteria</taxon>
        <taxon>Alteromonadales</taxon>
        <taxon>Moritellaceae</taxon>
        <taxon>Moritella</taxon>
    </lineage>
</organism>
<dbReference type="Pfam" id="PF12833">
    <property type="entry name" value="HTH_18"/>
    <property type="match status" value="1"/>
</dbReference>
<proteinExistence type="predicted"/>
<dbReference type="GO" id="GO:0043565">
    <property type="term" value="F:sequence-specific DNA binding"/>
    <property type="evidence" value="ECO:0007669"/>
    <property type="project" value="InterPro"/>
</dbReference>
<evidence type="ECO:0000313" key="7">
    <source>
        <dbReference type="Proteomes" id="UP000182660"/>
    </source>
</evidence>
<reference evidence="5 7" key="1">
    <citation type="submission" date="2016-11" db="EMBL/GenBank/DDBJ databases">
        <authorList>
            <person name="Klemetsen T."/>
        </authorList>
    </citation>
    <scope>NUCLEOTIDE SEQUENCE [LARGE SCALE GENOMIC DNA]</scope>
    <source>
        <strain evidence="5">MT 2528</strain>
    </source>
</reference>
<dbReference type="EMBL" id="FPLJ01000077">
    <property type="protein sequence ID" value="SGY97618.1"/>
    <property type="molecule type" value="Genomic_DNA"/>
</dbReference>
<dbReference type="AlphaFoldDB" id="A0A1L0AEV8"/>
<dbReference type="InterPro" id="IPR020449">
    <property type="entry name" value="Tscrpt_reg_AraC-type_HTH"/>
</dbReference>
<dbReference type="GO" id="GO:0003700">
    <property type="term" value="F:DNA-binding transcription factor activity"/>
    <property type="evidence" value="ECO:0007669"/>
    <property type="project" value="InterPro"/>
</dbReference>
<dbReference type="GeneID" id="300401189"/>
<gene>
    <name evidence="5" type="ORF">MT2528_3449</name>
    <name evidence="6" type="ORF">NVI5450_3644</name>
</gene>
<evidence type="ECO:0000256" key="1">
    <source>
        <dbReference type="ARBA" id="ARBA00023015"/>
    </source>
</evidence>
<dbReference type="PANTHER" id="PTHR11019">
    <property type="entry name" value="HTH-TYPE TRANSCRIPTIONAL REGULATOR NIMR"/>
    <property type="match status" value="1"/>
</dbReference>
<dbReference type="Proteomes" id="UP000183794">
    <property type="component" value="Unassembled WGS sequence"/>
</dbReference>
<evidence type="ECO:0000313" key="8">
    <source>
        <dbReference type="Proteomes" id="UP000183794"/>
    </source>
</evidence>
<evidence type="ECO:0000256" key="3">
    <source>
        <dbReference type="ARBA" id="ARBA00023163"/>
    </source>
</evidence>
<keyword evidence="2" id="KW-0238">DNA-binding</keyword>
<dbReference type="Gene3D" id="1.10.10.60">
    <property type="entry name" value="Homeodomain-like"/>
    <property type="match status" value="1"/>
</dbReference>
<keyword evidence="7" id="KW-1185">Reference proteome</keyword>
<dbReference type="Proteomes" id="UP000182660">
    <property type="component" value="Unassembled WGS sequence"/>
</dbReference>